<dbReference type="EMBL" id="RIAR02000001">
    <property type="protein sequence ID" value="NSL88493.1"/>
    <property type="molecule type" value="Genomic_DNA"/>
</dbReference>
<accession>A0A9Q5GW83</accession>
<dbReference type="AlphaFoldDB" id="A0A9Q5GW83"/>
<keyword evidence="2" id="KW-1185">Reference proteome</keyword>
<dbReference type="Proteomes" id="UP000281028">
    <property type="component" value="Unassembled WGS sequence"/>
</dbReference>
<comment type="caution">
    <text evidence="1">The sequence shown here is derived from an EMBL/GenBank/DDBJ whole genome shotgun (WGS) entry which is preliminary data.</text>
</comment>
<reference evidence="1" key="1">
    <citation type="submission" date="2020-05" db="EMBL/GenBank/DDBJ databases">
        <title>Chitinophaga laudate sp. nov., isolated from a tropical peat swamp.</title>
        <authorList>
            <person name="Goh C.B.S."/>
            <person name="Lee M.S."/>
            <person name="Parimannan S."/>
            <person name="Pasbakhsh P."/>
            <person name="Yule C.M."/>
            <person name="Rajandas H."/>
            <person name="Loke S."/>
            <person name="Croft L."/>
            <person name="Tan J.B.L."/>
        </authorList>
    </citation>
    <scope>NUCLEOTIDE SEQUENCE</scope>
    <source>
        <strain evidence="1">Mgbs1</strain>
    </source>
</reference>
<gene>
    <name evidence="1" type="ORF">ECE50_016755</name>
</gene>
<proteinExistence type="predicted"/>
<evidence type="ECO:0000313" key="1">
    <source>
        <dbReference type="EMBL" id="NSL88493.1"/>
    </source>
</evidence>
<name>A0A9Q5GW83_9BACT</name>
<sequence length="53" mass="6510">MLTFLTMYVLRLYYPRWKEQWRIYFGGSRRGNYGRWASRKDWSSQAGYSLGYS</sequence>
<dbReference type="OrthoDB" id="678627at2"/>
<dbReference type="RefSeq" id="WP_158631587.1">
    <property type="nucleotide sequence ID" value="NZ_JAABOK010000002.1"/>
</dbReference>
<protein>
    <submittedName>
        <fullName evidence="1">Uncharacterized protein</fullName>
    </submittedName>
</protein>
<organism evidence="1 2">
    <name type="scientific">Chitinophaga solisilvae</name>
    <dbReference type="NCBI Taxonomy" id="1233460"/>
    <lineage>
        <taxon>Bacteria</taxon>
        <taxon>Pseudomonadati</taxon>
        <taxon>Bacteroidota</taxon>
        <taxon>Chitinophagia</taxon>
        <taxon>Chitinophagales</taxon>
        <taxon>Chitinophagaceae</taxon>
        <taxon>Chitinophaga</taxon>
    </lineage>
</organism>
<evidence type="ECO:0000313" key="2">
    <source>
        <dbReference type="Proteomes" id="UP000281028"/>
    </source>
</evidence>